<gene>
    <name evidence="2" type="ORF">E6A44_005125</name>
</gene>
<feature type="signal peptide" evidence="1">
    <location>
        <begin position="1"/>
        <end position="22"/>
    </location>
</feature>
<accession>A0ABW9J330</accession>
<dbReference type="Proteomes" id="UP001517247">
    <property type="component" value="Unassembled WGS sequence"/>
</dbReference>
<organism evidence="2 3">
    <name type="scientific">Pedobacter ureilyticus</name>
    <dbReference type="NCBI Taxonomy" id="1393051"/>
    <lineage>
        <taxon>Bacteria</taxon>
        <taxon>Pseudomonadati</taxon>
        <taxon>Bacteroidota</taxon>
        <taxon>Sphingobacteriia</taxon>
        <taxon>Sphingobacteriales</taxon>
        <taxon>Sphingobacteriaceae</taxon>
        <taxon>Pedobacter</taxon>
    </lineage>
</organism>
<dbReference type="EMBL" id="SSHJ02000001">
    <property type="protein sequence ID" value="MFN0254943.1"/>
    <property type="molecule type" value="Genomic_DNA"/>
</dbReference>
<feature type="chain" id="PRO_5046128057" evidence="1">
    <location>
        <begin position="23"/>
        <end position="151"/>
    </location>
</feature>
<sequence>MKTFKITFYILLCLLSVNSSFGQTLELADLRKAYNAQKPTEHKQLISKGFKLLSDTISTNQKKFKYQSAKKEIIELVFTEDGEGSEYLSITYYLPSELAYKKFLSTLTGYKFKYSKRNQRYQLPISSYSGENVYPKGLTLYNGMKYYALEC</sequence>
<evidence type="ECO:0000313" key="3">
    <source>
        <dbReference type="Proteomes" id="UP001517247"/>
    </source>
</evidence>
<dbReference type="RefSeq" id="WP_138722053.1">
    <property type="nucleotide sequence ID" value="NZ_SSHJ02000001.1"/>
</dbReference>
<keyword evidence="3" id="KW-1185">Reference proteome</keyword>
<evidence type="ECO:0000313" key="2">
    <source>
        <dbReference type="EMBL" id="MFN0254943.1"/>
    </source>
</evidence>
<reference evidence="2 3" key="1">
    <citation type="submission" date="2024-12" db="EMBL/GenBank/DDBJ databases">
        <authorList>
            <person name="Hu S."/>
        </authorList>
    </citation>
    <scope>NUCLEOTIDE SEQUENCE [LARGE SCALE GENOMIC DNA]</scope>
    <source>
        <strain evidence="2 3">THG-T11</strain>
    </source>
</reference>
<name>A0ABW9J330_9SPHI</name>
<proteinExistence type="predicted"/>
<comment type="caution">
    <text evidence="2">The sequence shown here is derived from an EMBL/GenBank/DDBJ whole genome shotgun (WGS) entry which is preliminary data.</text>
</comment>
<evidence type="ECO:0000256" key="1">
    <source>
        <dbReference type="SAM" id="SignalP"/>
    </source>
</evidence>
<protein>
    <submittedName>
        <fullName evidence="2">Uncharacterized protein</fullName>
    </submittedName>
</protein>
<keyword evidence="1" id="KW-0732">Signal</keyword>